<sequence>LAKDREGLEKRKKERESQQGLFESWFNYSPWLTTLVSTLAGPLVILMLALLIGPCILNRIITFVQNKVEAVKLM</sequence>
<dbReference type="PANTHER" id="PTHR10424">
    <property type="entry name" value="VIRAL ENVELOPE PROTEIN"/>
    <property type="match status" value="1"/>
</dbReference>
<keyword evidence="8 14" id="KW-1133">Transmembrane helix</keyword>
<keyword evidence="7" id="KW-1043">Host membrane</keyword>
<dbReference type="EMBL" id="VXAU01004440">
    <property type="protein sequence ID" value="NXK94807.1"/>
    <property type="molecule type" value="Genomic_DNA"/>
</dbReference>
<dbReference type="Pfam" id="PF00429">
    <property type="entry name" value="TLV_coat"/>
    <property type="match status" value="1"/>
</dbReference>
<feature type="transmembrane region" description="Helical" evidence="14">
    <location>
        <begin position="31"/>
        <end position="57"/>
    </location>
</feature>
<gene>
    <name evidence="15" type="primary">Env1_6</name>
    <name evidence="15" type="ORF">FORRUF_R15304</name>
</gene>
<keyword evidence="16" id="KW-1185">Reference proteome</keyword>
<keyword evidence="9 14" id="KW-0472">Membrane</keyword>
<evidence type="ECO:0000256" key="11">
    <source>
        <dbReference type="ARBA" id="ARBA00023157"/>
    </source>
</evidence>
<evidence type="ECO:0000256" key="9">
    <source>
        <dbReference type="ARBA" id="ARBA00023136"/>
    </source>
</evidence>
<evidence type="ECO:0000313" key="15">
    <source>
        <dbReference type="EMBL" id="NXK94807.1"/>
    </source>
</evidence>
<dbReference type="AlphaFoldDB" id="A0A7L0NP93"/>
<evidence type="ECO:0000256" key="12">
    <source>
        <dbReference type="ARBA" id="ARBA00023180"/>
    </source>
</evidence>
<evidence type="ECO:0000256" key="3">
    <source>
        <dbReference type="ARBA" id="ARBA00004563"/>
    </source>
</evidence>
<evidence type="ECO:0000256" key="10">
    <source>
        <dbReference type="ARBA" id="ARBA00023139"/>
    </source>
</evidence>
<keyword evidence="6 14" id="KW-0812">Transmembrane</keyword>
<dbReference type="Proteomes" id="UP000520463">
    <property type="component" value="Unassembled WGS sequence"/>
</dbReference>
<evidence type="ECO:0000256" key="2">
    <source>
        <dbReference type="ARBA" id="ARBA00004531"/>
    </source>
</evidence>
<comment type="caution">
    <text evidence="15">The sequence shown here is derived from an EMBL/GenBank/DDBJ whole genome shotgun (WGS) entry which is preliminary data.</text>
</comment>
<organism evidence="15 16">
    <name type="scientific">Formicarius rufipectus</name>
    <dbReference type="NCBI Taxonomy" id="1118560"/>
    <lineage>
        <taxon>Eukaryota</taxon>
        <taxon>Metazoa</taxon>
        <taxon>Chordata</taxon>
        <taxon>Craniata</taxon>
        <taxon>Vertebrata</taxon>
        <taxon>Euteleostomi</taxon>
        <taxon>Archelosauria</taxon>
        <taxon>Archosauria</taxon>
        <taxon>Dinosauria</taxon>
        <taxon>Saurischia</taxon>
        <taxon>Theropoda</taxon>
        <taxon>Coelurosauria</taxon>
        <taxon>Aves</taxon>
        <taxon>Neognathae</taxon>
        <taxon>Neoaves</taxon>
        <taxon>Telluraves</taxon>
        <taxon>Australaves</taxon>
        <taxon>Passeriformes</taxon>
        <taxon>Formicariidae</taxon>
        <taxon>Formicarius</taxon>
    </lineage>
</organism>
<feature type="non-terminal residue" evidence="15">
    <location>
        <position position="74"/>
    </location>
</feature>
<protein>
    <submittedName>
        <fullName evidence="15">ENV1 protein</fullName>
    </submittedName>
</protein>
<keyword evidence="11" id="KW-1015">Disulfide bond</keyword>
<dbReference type="OrthoDB" id="9633697at2759"/>
<evidence type="ECO:0000313" key="16">
    <source>
        <dbReference type="Proteomes" id="UP000520463"/>
    </source>
</evidence>
<evidence type="ECO:0000256" key="6">
    <source>
        <dbReference type="ARBA" id="ARBA00022692"/>
    </source>
</evidence>
<reference evidence="15 16" key="1">
    <citation type="submission" date="2019-09" db="EMBL/GenBank/DDBJ databases">
        <title>Bird 10,000 Genomes (B10K) Project - Family phase.</title>
        <authorList>
            <person name="Zhang G."/>
        </authorList>
    </citation>
    <scope>NUCLEOTIDE SEQUENCE [LARGE SCALE GENOMIC DNA]</scope>
    <source>
        <strain evidence="15">B10K-DU-001-43</strain>
        <tissue evidence="15">Muscle</tissue>
    </source>
</reference>
<keyword evidence="13" id="KW-0449">Lipoprotein</keyword>
<keyword evidence="4" id="KW-1032">Host cell membrane</keyword>
<evidence type="ECO:0000256" key="13">
    <source>
        <dbReference type="ARBA" id="ARBA00023288"/>
    </source>
</evidence>
<keyword evidence="5" id="KW-0945">Host-virus interaction</keyword>
<evidence type="ECO:0000256" key="5">
    <source>
        <dbReference type="ARBA" id="ARBA00022581"/>
    </source>
</evidence>
<evidence type="ECO:0000256" key="8">
    <source>
        <dbReference type="ARBA" id="ARBA00022989"/>
    </source>
</evidence>
<name>A0A7L0NP93_9PASS</name>
<proteinExistence type="predicted"/>
<comment type="subcellular location">
    <subcellularLocation>
        <location evidence="1">Host cell membrane</location>
        <topology evidence="1">Single-pass type I membrane protein</topology>
    </subcellularLocation>
    <subcellularLocation>
        <location evidence="2">Host endomembrane system</location>
        <topology evidence="2">Peripheral membrane protein</topology>
    </subcellularLocation>
    <subcellularLocation>
        <location evidence="3">Virion membrane</location>
        <topology evidence="3">Single-pass type I membrane protein</topology>
    </subcellularLocation>
</comment>
<accession>A0A7L0NP93</accession>
<feature type="non-terminal residue" evidence="15">
    <location>
        <position position="1"/>
    </location>
</feature>
<evidence type="ECO:0000256" key="7">
    <source>
        <dbReference type="ARBA" id="ARBA00022870"/>
    </source>
</evidence>
<dbReference type="PANTHER" id="PTHR10424:SF81">
    <property type="entry name" value="ERVV2 PROTEIN"/>
    <property type="match status" value="1"/>
</dbReference>
<keyword evidence="12" id="KW-0325">Glycoprotein</keyword>
<dbReference type="InterPro" id="IPR018154">
    <property type="entry name" value="TLV/ENV_coat_polyprotein"/>
</dbReference>
<evidence type="ECO:0000256" key="14">
    <source>
        <dbReference type="SAM" id="Phobius"/>
    </source>
</evidence>
<evidence type="ECO:0000256" key="4">
    <source>
        <dbReference type="ARBA" id="ARBA00022511"/>
    </source>
</evidence>
<keyword evidence="10" id="KW-0564">Palmitate</keyword>
<evidence type="ECO:0000256" key="1">
    <source>
        <dbReference type="ARBA" id="ARBA00004402"/>
    </source>
</evidence>